<reference evidence="2 3" key="1">
    <citation type="journal article" date="2008" name="Nature">
        <title>The genome of Laccaria bicolor provides insights into mycorrhizal symbiosis.</title>
        <authorList>
            <person name="Martin F."/>
            <person name="Aerts A."/>
            <person name="Ahren D."/>
            <person name="Brun A."/>
            <person name="Danchin E.G.J."/>
            <person name="Duchaussoy F."/>
            <person name="Gibon J."/>
            <person name="Kohler A."/>
            <person name="Lindquist E."/>
            <person name="Pereda V."/>
            <person name="Salamov A."/>
            <person name="Shapiro H.J."/>
            <person name="Wuyts J."/>
            <person name="Blaudez D."/>
            <person name="Buee M."/>
            <person name="Brokstein P."/>
            <person name="Canbaeck B."/>
            <person name="Cohen D."/>
            <person name="Courty P.E."/>
            <person name="Coutinho P.M."/>
            <person name="Delaruelle C."/>
            <person name="Detter J.C."/>
            <person name="Deveau A."/>
            <person name="DiFazio S."/>
            <person name="Duplessis S."/>
            <person name="Fraissinet-Tachet L."/>
            <person name="Lucic E."/>
            <person name="Frey-Klett P."/>
            <person name="Fourrey C."/>
            <person name="Feussner I."/>
            <person name="Gay G."/>
            <person name="Grimwood J."/>
            <person name="Hoegger P.J."/>
            <person name="Jain P."/>
            <person name="Kilaru S."/>
            <person name="Labbe J."/>
            <person name="Lin Y.C."/>
            <person name="Legue V."/>
            <person name="Le Tacon F."/>
            <person name="Marmeisse R."/>
            <person name="Melayah D."/>
            <person name="Montanini B."/>
            <person name="Muratet M."/>
            <person name="Nehls U."/>
            <person name="Niculita-Hirzel H."/>
            <person name="Oudot-Le Secq M.P."/>
            <person name="Peter M."/>
            <person name="Quesneville H."/>
            <person name="Rajashekar B."/>
            <person name="Reich M."/>
            <person name="Rouhier N."/>
            <person name="Schmutz J."/>
            <person name="Yin T."/>
            <person name="Chalot M."/>
            <person name="Henrissat B."/>
            <person name="Kuees U."/>
            <person name="Lucas S."/>
            <person name="Van de Peer Y."/>
            <person name="Podila G.K."/>
            <person name="Polle A."/>
            <person name="Pukkila P.J."/>
            <person name="Richardson P.M."/>
            <person name="Rouze P."/>
            <person name="Sanders I.R."/>
            <person name="Stajich J.E."/>
            <person name="Tunlid A."/>
            <person name="Tuskan G."/>
            <person name="Grigoriev I.V."/>
        </authorList>
    </citation>
    <scope>NUCLEOTIDE SEQUENCE [LARGE SCALE GENOMIC DNA]</scope>
    <source>
        <strain evidence="3">S238N-H82 / ATCC MYA-4686</strain>
    </source>
</reference>
<name>B0D6T3_LACBS</name>
<dbReference type="Proteomes" id="UP000001194">
    <property type="component" value="Unassembled WGS sequence"/>
</dbReference>
<dbReference type="HOGENOM" id="CLU_036316_4_2_1"/>
<dbReference type="SUPFAM" id="SSF81383">
    <property type="entry name" value="F-box domain"/>
    <property type="match status" value="1"/>
</dbReference>
<dbReference type="InParanoid" id="B0D6T3"/>
<dbReference type="GeneID" id="6075595"/>
<dbReference type="InterPro" id="IPR036047">
    <property type="entry name" value="F-box-like_dom_sf"/>
</dbReference>
<organism evidence="3">
    <name type="scientific">Laccaria bicolor (strain S238N-H82 / ATCC MYA-4686)</name>
    <name type="common">Bicoloured deceiver</name>
    <name type="synonym">Laccaria laccata var. bicolor</name>
    <dbReference type="NCBI Taxonomy" id="486041"/>
    <lineage>
        <taxon>Eukaryota</taxon>
        <taxon>Fungi</taxon>
        <taxon>Dikarya</taxon>
        <taxon>Basidiomycota</taxon>
        <taxon>Agaricomycotina</taxon>
        <taxon>Agaricomycetes</taxon>
        <taxon>Agaricomycetidae</taxon>
        <taxon>Agaricales</taxon>
        <taxon>Agaricineae</taxon>
        <taxon>Hydnangiaceae</taxon>
        <taxon>Laccaria</taxon>
    </lineage>
</organism>
<protein>
    <submittedName>
        <fullName evidence="2">Predicted protein</fullName>
    </submittedName>
</protein>
<dbReference type="AlphaFoldDB" id="B0D6T3"/>
<sequence length="487" mass="54803">MCSSNESNHLSDNSSPDPLDSRQFGRFSGDYSQNTPLRTWEQLEGSFIQQSHKLTARKAAPTQFRVPSISIMAVSSKLHSPSQSLVVTTPRSILKTHKQSPPRHSITLPLSETISDHFPCELVQIIIDYLHDDRAALAACSRVCRTWLSLCRVHFYAKMTIEPGNTAGFLDLVTSPHTTIGTYIRHLTIQKQTGHIDHFFILNNASCRRVPDFHFDNVLRHVKTFTSITKLSLFKGYGENPKLISHLQDFLSLEGLELRSWSFPGFSDFVGVVCAPRNLVRLSLTDIAWGTRRSLAPNLRLPPRLRHMAIFMEKQGQFFDWMLRCATQPIESLEVGGVFGPDDALACANFLRVLGPTLKHLSLYTPSRIRKVNLVYNTGLQTLYISHLQVSQWEGSGPPPRDKISEILAQLCSPNIATISLQLLMHEPEALKTIAWRQIEHTLALPRFASLETVEFRVPKCRKWALSLLEKNLPNVAARGILSVANG</sequence>
<dbReference type="KEGG" id="lbc:LACBIDRAFT_325955"/>
<dbReference type="RefSeq" id="XP_001879627.1">
    <property type="nucleotide sequence ID" value="XM_001879592.1"/>
</dbReference>
<proteinExistence type="predicted"/>
<evidence type="ECO:0000256" key="1">
    <source>
        <dbReference type="SAM" id="MobiDB-lite"/>
    </source>
</evidence>
<dbReference type="EMBL" id="DS547099">
    <property type="protein sequence ID" value="EDR09278.1"/>
    <property type="molecule type" value="Genomic_DNA"/>
</dbReference>
<dbReference type="SUPFAM" id="SSF52047">
    <property type="entry name" value="RNI-like"/>
    <property type="match status" value="1"/>
</dbReference>
<gene>
    <name evidence="2" type="ORF">LACBIDRAFT_325955</name>
</gene>
<evidence type="ECO:0000313" key="3">
    <source>
        <dbReference type="Proteomes" id="UP000001194"/>
    </source>
</evidence>
<accession>B0D6T3</accession>
<dbReference type="OrthoDB" id="2789810at2759"/>
<feature type="region of interest" description="Disordered" evidence="1">
    <location>
        <begin position="1"/>
        <end position="28"/>
    </location>
</feature>
<evidence type="ECO:0000313" key="2">
    <source>
        <dbReference type="EMBL" id="EDR09278.1"/>
    </source>
</evidence>
<keyword evidence="3" id="KW-1185">Reference proteome</keyword>